<feature type="compositionally biased region" description="Acidic residues" evidence="1">
    <location>
        <begin position="1"/>
        <end position="12"/>
    </location>
</feature>
<organism evidence="2 3">
    <name type="scientific">Riccia sorocarpa</name>
    <dbReference type="NCBI Taxonomy" id="122646"/>
    <lineage>
        <taxon>Eukaryota</taxon>
        <taxon>Viridiplantae</taxon>
        <taxon>Streptophyta</taxon>
        <taxon>Embryophyta</taxon>
        <taxon>Marchantiophyta</taxon>
        <taxon>Marchantiopsida</taxon>
        <taxon>Marchantiidae</taxon>
        <taxon>Marchantiales</taxon>
        <taxon>Ricciaceae</taxon>
        <taxon>Riccia</taxon>
    </lineage>
</organism>
<name>A0ABD3GR72_9MARC</name>
<gene>
    <name evidence="2" type="ORF">R1sor_024679</name>
</gene>
<comment type="caution">
    <text evidence="2">The sequence shown here is derived from an EMBL/GenBank/DDBJ whole genome shotgun (WGS) entry which is preliminary data.</text>
</comment>
<dbReference type="EMBL" id="JBJQOH010000007">
    <property type="protein sequence ID" value="KAL3681723.1"/>
    <property type="molecule type" value="Genomic_DNA"/>
</dbReference>
<dbReference type="Proteomes" id="UP001633002">
    <property type="component" value="Unassembled WGS sequence"/>
</dbReference>
<evidence type="ECO:0000313" key="3">
    <source>
        <dbReference type="Proteomes" id="UP001633002"/>
    </source>
</evidence>
<evidence type="ECO:0000256" key="1">
    <source>
        <dbReference type="SAM" id="MobiDB-lite"/>
    </source>
</evidence>
<keyword evidence="3" id="KW-1185">Reference proteome</keyword>
<evidence type="ECO:0000313" key="2">
    <source>
        <dbReference type="EMBL" id="KAL3681723.1"/>
    </source>
</evidence>
<dbReference type="AlphaFoldDB" id="A0ABD3GR72"/>
<feature type="compositionally biased region" description="Basic and acidic residues" evidence="1">
    <location>
        <begin position="13"/>
        <end position="24"/>
    </location>
</feature>
<sequence>MDSESEAEEDEDDHRIEATCREGDREDELEDQAGKEEVFEPDDVNNCKEELLLKKASRCSSRADTHIKGKCSRPCTASSRGECIELVMPEVIERLGTPASVSRVLASSTLPHPNEALDTALDADMVEFYQLKDSLCESNLDAEGALQTVLSHTIGGLDYGCNMMIKRAHERMKNLHVQMGQEIVEMFFAPKISKISTPNSTDDYLL</sequence>
<accession>A0ABD3GR72</accession>
<reference evidence="2 3" key="1">
    <citation type="submission" date="2024-09" db="EMBL/GenBank/DDBJ databases">
        <title>Chromosome-scale assembly of Riccia sorocarpa.</title>
        <authorList>
            <person name="Paukszto L."/>
        </authorList>
    </citation>
    <scope>NUCLEOTIDE SEQUENCE [LARGE SCALE GENOMIC DNA]</scope>
    <source>
        <strain evidence="2">LP-2024</strain>
        <tissue evidence="2">Aerial parts of the thallus</tissue>
    </source>
</reference>
<protein>
    <submittedName>
        <fullName evidence="2">Uncharacterized protein</fullName>
    </submittedName>
</protein>
<feature type="region of interest" description="Disordered" evidence="1">
    <location>
        <begin position="1"/>
        <end position="41"/>
    </location>
</feature>
<proteinExistence type="predicted"/>